<dbReference type="eggNOG" id="COG1858">
    <property type="taxonomic scope" value="Bacteria"/>
</dbReference>
<evidence type="ECO:0000256" key="2">
    <source>
        <dbReference type="ARBA" id="ARBA00022729"/>
    </source>
</evidence>
<evidence type="ECO:0000313" key="7">
    <source>
        <dbReference type="Proteomes" id="UP000008631"/>
    </source>
</evidence>
<feature type="compositionally biased region" description="Basic and acidic residues" evidence="4">
    <location>
        <begin position="416"/>
        <end position="425"/>
    </location>
</feature>
<proteinExistence type="predicted"/>
<dbReference type="GO" id="GO:0004130">
    <property type="term" value="F:cytochrome-c peroxidase activity"/>
    <property type="evidence" value="ECO:0007669"/>
    <property type="project" value="UniProtKB-EC"/>
</dbReference>
<organism evidence="6 7">
    <name type="scientific">Isosphaera pallida (strain ATCC 43644 / DSM 9630 / IS1B)</name>
    <dbReference type="NCBI Taxonomy" id="575540"/>
    <lineage>
        <taxon>Bacteria</taxon>
        <taxon>Pseudomonadati</taxon>
        <taxon>Planctomycetota</taxon>
        <taxon>Planctomycetia</taxon>
        <taxon>Isosphaerales</taxon>
        <taxon>Isosphaeraceae</taxon>
        <taxon>Isosphaera</taxon>
    </lineage>
</organism>
<accession>E8QXS8</accession>
<dbReference type="Gene3D" id="1.10.760.10">
    <property type="entry name" value="Cytochrome c-like domain"/>
    <property type="match status" value="2"/>
</dbReference>
<dbReference type="InterPro" id="IPR036909">
    <property type="entry name" value="Cyt_c-like_dom_sf"/>
</dbReference>
<dbReference type="GO" id="GO:0020037">
    <property type="term" value="F:heme binding"/>
    <property type="evidence" value="ECO:0007669"/>
    <property type="project" value="InterPro"/>
</dbReference>
<dbReference type="Pfam" id="PF03150">
    <property type="entry name" value="CCP_MauG"/>
    <property type="match status" value="1"/>
</dbReference>
<name>E8QXS8_ISOPI</name>
<dbReference type="AlphaFoldDB" id="E8QXS8"/>
<evidence type="ECO:0000256" key="1">
    <source>
        <dbReference type="ARBA" id="ARBA00004196"/>
    </source>
</evidence>
<keyword evidence="3 6" id="KW-0560">Oxidoreductase</keyword>
<reference key="1">
    <citation type="submission" date="2010-11" db="EMBL/GenBank/DDBJ databases">
        <title>The complete sequence of chromosome of Isophaera pallida ATCC 43644.</title>
        <authorList>
            <consortium name="US DOE Joint Genome Institute (JGI-PGF)"/>
            <person name="Lucas S."/>
            <person name="Copeland A."/>
            <person name="Lapidus A."/>
            <person name="Bruce D."/>
            <person name="Goodwin L."/>
            <person name="Pitluck S."/>
            <person name="Kyrpides N."/>
            <person name="Mavromatis K."/>
            <person name="Pagani I."/>
            <person name="Ivanova N."/>
            <person name="Saunders E."/>
            <person name="Brettin T."/>
            <person name="Detter J.C."/>
            <person name="Han C."/>
            <person name="Tapia R."/>
            <person name="Land M."/>
            <person name="Hauser L."/>
            <person name="Markowitz V."/>
            <person name="Cheng J.-F."/>
            <person name="Hugenholtz P."/>
            <person name="Woyke T."/>
            <person name="Wu D."/>
            <person name="Eisen J.A."/>
        </authorList>
    </citation>
    <scope>NUCLEOTIDE SEQUENCE</scope>
    <source>
        <strain>ATCC 43644</strain>
    </source>
</reference>
<dbReference type="RefSeq" id="WP_013566403.1">
    <property type="nucleotide sequence ID" value="NC_014962.1"/>
</dbReference>
<comment type="subcellular location">
    <subcellularLocation>
        <location evidence="1">Cell envelope</location>
    </subcellularLocation>
</comment>
<dbReference type="GO" id="GO:0009055">
    <property type="term" value="F:electron transfer activity"/>
    <property type="evidence" value="ECO:0007669"/>
    <property type="project" value="InterPro"/>
</dbReference>
<dbReference type="EMBL" id="CP002353">
    <property type="protein sequence ID" value="ADV64115.1"/>
    <property type="molecule type" value="Genomic_DNA"/>
</dbReference>
<dbReference type="KEGG" id="ipa:Isop_3558"/>
<keyword evidence="6" id="KW-0575">Peroxidase</keyword>
<feature type="region of interest" description="Disordered" evidence="4">
    <location>
        <begin position="195"/>
        <end position="214"/>
    </location>
</feature>
<evidence type="ECO:0000256" key="4">
    <source>
        <dbReference type="SAM" id="MobiDB-lite"/>
    </source>
</evidence>
<dbReference type="GO" id="GO:0030313">
    <property type="term" value="C:cell envelope"/>
    <property type="evidence" value="ECO:0007669"/>
    <property type="project" value="UniProtKB-SubCell"/>
</dbReference>
<evidence type="ECO:0000313" key="6">
    <source>
        <dbReference type="EMBL" id="ADV64115.1"/>
    </source>
</evidence>
<dbReference type="InParanoid" id="E8QXS8"/>
<dbReference type="EC" id="1.11.1.5" evidence="6"/>
<sequence length="425" mass="47462">MRIGWGWLWVGLGLGIGSSWVTAQETLGRPQPRPERTAEERAAWVAELRRLYARPREEWPAPMVDEGVAWKEFAALPSRPKPTPLEEEWIEWGKRLFFDPRLSRTGEMACASCHDPDLGWADGRTVSFGLGRRPLKRNAPGLVFAAHASALFWDGRADSLETQARMVLLNEEEMGCSETIARELLERPEYRGLNELPIPKPNAEPTKDRVASPACDTPALDRVSRALAAFERAIPVIRAPLDRFIEGEVQALSDEALIGLDLFRREGRCLNCHYGPLLSDGQFHEVGLSYFGRELEDLGRFHVTGDPADSGKFRTPSLRNVALTAPYMHNGLFQLDGVLKMYNAGMPTIPRRGDAAEDPRFPVKSPLLKPLGLNRRDLADLKAFLVEGLTSPPRRVRPPRWDRPLDPPVGPAATSKESESGEVKE</sequence>
<dbReference type="OrthoDB" id="9772811at2"/>
<protein>
    <submittedName>
        <fullName evidence="6">Cytochrome-c peroxidase</fullName>
        <ecNumber evidence="6">1.11.1.5</ecNumber>
    </submittedName>
</protein>
<gene>
    <name evidence="6" type="ordered locus">Isop_3558</name>
</gene>
<dbReference type="InterPro" id="IPR051395">
    <property type="entry name" value="Cytochrome_c_Peroxidase/MauG"/>
</dbReference>
<feature type="domain" description="Di-haem cytochrome c peroxidase" evidence="5">
    <location>
        <begin position="88"/>
        <end position="249"/>
    </location>
</feature>
<dbReference type="HOGENOM" id="CLU_034652_3_2_0"/>
<keyword evidence="2" id="KW-0732">Signal</keyword>
<dbReference type="STRING" id="575540.Isop_3558"/>
<reference evidence="6 7" key="2">
    <citation type="journal article" date="2011" name="Stand. Genomic Sci.">
        <title>Complete genome sequence of Isosphaera pallida type strain (IS1B).</title>
        <authorList>
            <consortium name="US DOE Joint Genome Institute (JGI-PGF)"/>
            <person name="Goker M."/>
            <person name="Cleland D."/>
            <person name="Saunders E."/>
            <person name="Lapidus A."/>
            <person name="Nolan M."/>
            <person name="Lucas S."/>
            <person name="Hammon N."/>
            <person name="Deshpande S."/>
            <person name="Cheng J.F."/>
            <person name="Tapia R."/>
            <person name="Han C."/>
            <person name="Goodwin L."/>
            <person name="Pitluck S."/>
            <person name="Liolios K."/>
            <person name="Pagani I."/>
            <person name="Ivanova N."/>
            <person name="Mavromatis K."/>
            <person name="Pati A."/>
            <person name="Chen A."/>
            <person name="Palaniappan K."/>
            <person name="Land M."/>
            <person name="Hauser L."/>
            <person name="Chang Y.J."/>
            <person name="Jeffries C.D."/>
            <person name="Detter J.C."/>
            <person name="Beck B."/>
            <person name="Woyke T."/>
            <person name="Bristow J."/>
            <person name="Eisen J.A."/>
            <person name="Markowitz V."/>
            <person name="Hugenholtz P."/>
            <person name="Kyrpides N.C."/>
            <person name="Klenk H.P."/>
        </authorList>
    </citation>
    <scope>NUCLEOTIDE SEQUENCE [LARGE SCALE GENOMIC DNA]</scope>
    <source>
        <strain evidence="7">ATCC 43644 / DSM 9630 / IS1B</strain>
    </source>
</reference>
<dbReference type="PANTHER" id="PTHR30600">
    <property type="entry name" value="CYTOCHROME C PEROXIDASE-RELATED"/>
    <property type="match status" value="1"/>
</dbReference>
<dbReference type="Proteomes" id="UP000008631">
    <property type="component" value="Chromosome"/>
</dbReference>
<keyword evidence="7" id="KW-1185">Reference proteome</keyword>
<feature type="region of interest" description="Disordered" evidence="4">
    <location>
        <begin position="389"/>
        <end position="425"/>
    </location>
</feature>
<evidence type="ECO:0000259" key="5">
    <source>
        <dbReference type="Pfam" id="PF03150"/>
    </source>
</evidence>
<dbReference type="PANTHER" id="PTHR30600:SF10">
    <property type="entry name" value="BLL6722 PROTEIN"/>
    <property type="match status" value="1"/>
</dbReference>
<evidence type="ECO:0000256" key="3">
    <source>
        <dbReference type="ARBA" id="ARBA00023002"/>
    </source>
</evidence>
<dbReference type="InterPro" id="IPR004852">
    <property type="entry name" value="Di-haem_cyt_c_peroxidsae"/>
</dbReference>
<dbReference type="SUPFAM" id="SSF46626">
    <property type="entry name" value="Cytochrome c"/>
    <property type="match status" value="2"/>
</dbReference>